<dbReference type="PANTHER" id="PTHR43284:SF1">
    <property type="entry name" value="ASPARAGINE SYNTHETASE"/>
    <property type="match status" value="1"/>
</dbReference>
<sequence>MKSSRSREWLVALPDHPAAAAAIAALDPTTQRVNHPSGRPWLVGEWESTDLRTESAGRTSIAILGPASATPQRLARIAERTTDAVALDELSFAGCFHLIASVGGVVRIQGSLSGLRRVVHAEIGGITVAATRADVLAALSNAELDRRRLVLRFLLSEIPLHTMNAPLWQDVHAVDEDSCLLLTPDGRARSRRRWQPPPDDQPLHKAAEALRTALVDSVRTRVTSGPTVTADLSGGLDSTTLCFLAARDGRPLTALTKLAADVGDDDPQWADLAAEHLPGLRRITIPFTDIPAHYSDVLEPLPPTEEPFPGVEDRPMYRAMAARLAAAGSQMHLTGDGGDETLMGGATGVFELLRRRPLTGLRYLRAYRALEHWRWRDIAMYARERREAYPEWLARRARSIIASPLDEEGATNLVQLPPWATPEAVALARELLLEEAERTRQRGHNWTAHHTVLGVQLCASLVRAASPLYAAEGIRLNSPYLDDAVLHACMTARAHERRTPWAYKPLLVAAMRGIVPDRCLARSTKAEGSNVEHAGLRTNAEKLVALCEDSRLGRLGLIDPRVLREVCSGFQMRMFTPYAISTTASTERWLRDQEQLVTTEAKP</sequence>
<evidence type="ECO:0000256" key="4">
    <source>
        <dbReference type="ARBA" id="ARBA00048741"/>
    </source>
</evidence>
<dbReference type="Pfam" id="PF00733">
    <property type="entry name" value="Asn_synthase"/>
    <property type="match status" value="1"/>
</dbReference>
<protein>
    <recommendedName>
        <fullName evidence="2">asparagine synthase (glutamine-hydrolyzing)</fullName>
        <ecNumber evidence="2">6.3.5.4</ecNumber>
    </recommendedName>
</protein>
<name>A0A1H6EGE6_9PSEU</name>
<reference evidence="8 9" key="2">
    <citation type="submission" date="2016-10" db="EMBL/GenBank/DDBJ databases">
        <authorList>
            <person name="Varghese N."/>
            <person name="Submissions S."/>
        </authorList>
    </citation>
    <scope>NUCLEOTIDE SEQUENCE [LARGE SCALE GENOMIC DNA]</scope>
    <source>
        <strain evidence="9">ATCC 20501</strain>
        <strain evidence="7 8">CGMCC 4.3529</strain>
    </source>
</reference>
<dbReference type="EMBL" id="FNVB01000013">
    <property type="protein sequence ID" value="SEG96918.1"/>
    <property type="molecule type" value="Genomic_DNA"/>
</dbReference>
<dbReference type="Proteomes" id="UP000236729">
    <property type="component" value="Unassembled WGS sequence"/>
</dbReference>
<evidence type="ECO:0000256" key="3">
    <source>
        <dbReference type="ARBA" id="ARBA00022888"/>
    </source>
</evidence>
<dbReference type="RefSeq" id="WP_218161704.1">
    <property type="nucleotide sequence ID" value="NZ_FNVB01000013.1"/>
</dbReference>
<dbReference type="InterPro" id="IPR014729">
    <property type="entry name" value="Rossmann-like_a/b/a_fold"/>
</dbReference>
<dbReference type="SUPFAM" id="SSF52402">
    <property type="entry name" value="Adenine nucleotide alpha hydrolases-like"/>
    <property type="match status" value="1"/>
</dbReference>
<evidence type="ECO:0000313" key="6">
    <source>
        <dbReference type="EMBL" id="SEG96918.1"/>
    </source>
</evidence>
<keyword evidence="8" id="KW-1185">Reference proteome</keyword>
<dbReference type="EC" id="6.3.5.4" evidence="2"/>
<organism evidence="6 9">
    <name type="scientific">Saccharopolyspora kobensis</name>
    <dbReference type="NCBI Taxonomy" id="146035"/>
    <lineage>
        <taxon>Bacteria</taxon>
        <taxon>Bacillati</taxon>
        <taxon>Actinomycetota</taxon>
        <taxon>Actinomycetes</taxon>
        <taxon>Pseudonocardiales</taxon>
        <taxon>Pseudonocardiaceae</taxon>
        <taxon>Saccharopolyspora</taxon>
    </lineage>
</organism>
<dbReference type="InterPro" id="IPR051786">
    <property type="entry name" value="ASN_synthetase/amidase"/>
</dbReference>
<evidence type="ECO:0000313" key="7">
    <source>
        <dbReference type="EMBL" id="SFE64715.1"/>
    </source>
</evidence>
<comment type="pathway">
    <text evidence="1">Amino-acid biosynthesis; L-asparagine biosynthesis; L-asparagine from L-aspartate (L-Gln route): step 1/1.</text>
</comment>
<comment type="catalytic activity">
    <reaction evidence="4">
        <text>L-aspartate + L-glutamine + ATP + H2O = L-asparagine + L-glutamate + AMP + diphosphate + H(+)</text>
        <dbReference type="Rhea" id="RHEA:12228"/>
        <dbReference type="ChEBI" id="CHEBI:15377"/>
        <dbReference type="ChEBI" id="CHEBI:15378"/>
        <dbReference type="ChEBI" id="CHEBI:29985"/>
        <dbReference type="ChEBI" id="CHEBI:29991"/>
        <dbReference type="ChEBI" id="CHEBI:30616"/>
        <dbReference type="ChEBI" id="CHEBI:33019"/>
        <dbReference type="ChEBI" id="CHEBI:58048"/>
        <dbReference type="ChEBI" id="CHEBI:58359"/>
        <dbReference type="ChEBI" id="CHEBI:456215"/>
        <dbReference type="EC" id="6.3.5.4"/>
    </reaction>
</comment>
<dbReference type="GO" id="GO:0004066">
    <property type="term" value="F:asparagine synthase (glutamine-hydrolyzing) activity"/>
    <property type="evidence" value="ECO:0007669"/>
    <property type="project" value="UniProtKB-EC"/>
</dbReference>
<keyword evidence="3" id="KW-0028">Amino-acid biosynthesis</keyword>
<dbReference type="AlphaFoldDB" id="A0A1H6EGE6"/>
<evidence type="ECO:0000256" key="2">
    <source>
        <dbReference type="ARBA" id="ARBA00012737"/>
    </source>
</evidence>
<dbReference type="EMBL" id="FOME01000013">
    <property type="protein sequence ID" value="SFE64715.1"/>
    <property type="molecule type" value="Genomic_DNA"/>
</dbReference>
<keyword evidence="3" id="KW-0061">Asparagine biosynthesis</keyword>
<proteinExistence type="predicted"/>
<evidence type="ECO:0000259" key="5">
    <source>
        <dbReference type="Pfam" id="PF00733"/>
    </source>
</evidence>
<dbReference type="GO" id="GO:0006529">
    <property type="term" value="P:asparagine biosynthetic process"/>
    <property type="evidence" value="ECO:0007669"/>
    <property type="project" value="UniProtKB-KW"/>
</dbReference>
<evidence type="ECO:0000256" key="1">
    <source>
        <dbReference type="ARBA" id="ARBA00005187"/>
    </source>
</evidence>
<reference evidence="6" key="1">
    <citation type="submission" date="2016-10" db="EMBL/GenBank/DDBJ databases">
        <authorList>
            <person name="de Groot N.N."/>
        </authorList>
    </citation>
    <scope>NUCLEOTIDE SEQUENCE [LARGE SCALE GENOMIC DNA]</scope>
    <source>
        <strain evidence="6">ATCC 20501</strain>
    </source>
</reference>
<dbReference type="Proteomes" id="UP000199690">
    <property type="component" value="Unassembled WGS sequence"/>
</dbReference>
<evidence type="ECO:0000313" key="8">
    <source>
        <dbReference type="Proteomes" id="UP000199690"/>
    </source>
</evidence>
<accession>A0A1H6EGE6</accession>
<gene>
    <name evidence="6" type="ORF">SAMN02982929_06581</name>
    <name evidence="7" type="ORF">SAMN05216506_11336</name>
</gene>
<dbReference type="PANTHER" id="PTHR43284">
    <property type="entry name" value="ASPARAGINE SYNTHETASE (GLUTAMINE-HYDROLYZING)"/>
    <property type="match status" value="1"/>
</dbReference>
<accession>A0A1I2C945</accession>
<dbReference type="Gene3D" id="3.40.50.620">
    <property type="entry name" value="HUPs"/>
    <property type="match status" value="1"/>
</dbReference>
<evidence type="ECO:0000313" key="9">
    <source>
        <dbReference type="Proteomes" id="UP000236729"/>
    </source>
</evidence>
<feature type="domain" description="Asparagine synthetase" evidence="5">
    <location>
        <begin position="210"/>
        <end position="590"/>
    </location>
</feature>
<dbReference type="InterPro" id="IPR001962">
    <property type="entry name" value="Asn_synthase"/>
</dbReference>